<dbReference type="HOGENOM" id="CLU_1731378_0_0_1"/>
<dbReference type="GeneID" id="6018210"/>
<dbReference type="AlphaFoldDB" id="A8PI28"/>
<evidence type="ECO:0000313" key="2">
    <source>
        <dbReference type="Proteomes" id="UP000001861"/>
    </source>
</evidence>
<keyword evidence="2" id="KW-1185">Reference proteome</keyword>
<comment type="caution">
    <text evidence="1">The sequence shown here is derived from an EMBL/GenBank/DDBJ whole genome shotgun (WGS) entry which is preliminary data.</text>
</comment>
<dbReference type="InParanoid" id="A8PI28"/>
<organism evidence="1 2">
    <name type="scientific">Coprinopsis cinerea (strain Okayama-7 / 130 / ATCC MYA-4618 / FGSC 9003)</name>
    <name type="common">Inky cap fungus</name>
    <name type="synonym">Hormographiella aspergillata</name>
    <dbReference type="NCBI Taxonomy" id="240176"/>
    <lineage>
        <taxon>Eukaryota</taxon>
        <taxon>Fungi</taxon>
        <taxon>Dikarya</taxon>
        <taxon>Basidiomycota</taxon>
        <taxon>Agaricomycotina</taxon>
        <taxon>Agaricomycetes</taxon>
        <taxon>Agaricomycetidae</taxon>
        <taxon>Agaricales</taxon>
        <taxon>Agaricineae</taxon>
        <taxon>Psathyrellaceae</taxon>
        <taxon>Coprinopsis</taxon>
    </lineage>
</organism>
<sequence length="151" mass="16769">MAELSVKVDEETASETVWKAQGKTRPGIDDSIAVGTAQVLKALESNLILKTSDHLHKVLAVLFSPVEGISKSDPKNHNAIFASLDTAKRFVWSIWPRATAPSLLTHEPPHNFGMLSEEDQKRIIDYSPNIMFRKTWPCLMYDVVPSSPVGK</sequence>
<gene>
    <name evidence="1" type="ORF">CC1G_13232</name>
</gene>
<dbReference type="VEuPathDB" id="FungiDB:CC1G_13232"/>
<dbReference type="RefSeq" id="XP_001841505.2">
    <property type="nucleotide sequence ID" value="XM_001841453.2"/>
</dbReference>
<reference evidence="1 2" key="1">
    <citation type="journal article" date="2010" name="Proc. Natl. Acad. Sci. U.S.A.">
        <title>Insights into evolution of multicellular fungi from the assembled chromosomes of the mushroom Coprinopsis cinerea (Coprinus cinereus).</title>
        <authorList>
            <person name="Stajich J.E."/>
            <person name="Wilke S.K."/>
            <person name="Ahren D."/>
            <person name="Au C.H."/>
            <person name="Birren B.W."/>
            <person name="Borodovsky M."/>
            <person name="Burns C."/>
            <person name="Canback B."/>
            <person name="Casselton L.A."/>
            <person name="Cheng C.K."/>
            <person name="Deng J."/>
            <person name="Dietrich F.S."/>
            <person name="Fargo D.C."/>
            <person name="Farman M.L."/>
            <person name="Gathman A.C."/>
            <person name="Goldberg J."/>
            <person name="Guigo R."/>
            <person name="Hoegger P.J."/>
            <person name="Hooker J.B."/>
            <person name="Huggins A."/>
            <person name="James T.Y."/>
            <person name="Kamada T."/>
            <person name="Kilaru S."/>
            <person name="Kodira C."/>
            <person name="Kues U."/>
            <person name="Kupfer D."/>
            <person name="Kwan H.S."/>
            <person name="Lomsadze A."/>
            <person name="Li W."/>
            <person name="Lilly W.W."/>
            <person name="Ma L.J."/>
            <person name="Mackey A.J."/>
            <person name="Manning G."/>
            <person name="Martin F."/>
            <person name="Muraguchi H."/>
            <person name="Natvig D.O."/>
            <person name="Palmerini H."/>
            <person name="Ramesh M.A."/>
            <person name="Rehmeyer C.J."/>
            <person name="Roe B.A."/>
            <person name="Shenoy N."/>
            <person name="Stanke M."/>
            <person name="Ter-Hovhannisyan V."/>
            <person name="Tunlid A."/>
            <person name="Velagapudi R."/>
            <person name="Vision T.J."/>
            <person name="Zeng Q."/>
            <person name="Zolan M.E."/>
            <person name="Pukkila P.J."/>
        </authorList>
    </citation>
    <scope>NUCLEOTIDE SEQUENCE [LARGE SCALE GENOMIC DNA]</scope>
    <source>
        <strain evidence="2">Okayama-7 / 130 / ATCC MYA-4618 / FGSC 9003</strain>
    </source>
</reference>
<protein>
    <submittedName>
        <fullName evidence="1">Uncharacterized protein</fullName>
    </submittedName>
</protein>
<proteinExistence type="predicted"/>
<dbReference type="KEGG" id="cci:CC1G_13232"/>
<dbReference type="Proteomes" id="UP000001861">
    <property type="component" value="Unassembled WGS sequence"/>
</dbReference>
<accession>A8PI28</accession>
<name>A8PI28_COPC7</name>
<evidence type="ECO:0000313" key="1">
    <source>
        <dbReference type="EMBL" id="EAU80313.2"/>
    </source>
</evidence>
<dbReference type="EMBL" id="AACS02000019">
    <property type="protein sequence ID" value="EAU80313.2"/>
    <property type="molecule type" value="Genomic_DNA"/>
</dbReference>